<comment type="caution">
    <text evidence="2">The sequence shown here is derived from an EMBL/GenBank/DDBJ whole genome shotgun (WGS) entry which is preliminary data.</text>
</comment>
<dbReference type="SUPFAM" id="SSF56112">
    <property type="entry name" value="Protein kinase-like (PK-like)"/>
    <property type="match status" value="1"/>
</dbReference>
<organism evidence="2 3">
    <name type="scientific">Actinopolymorpha rutila</name>
    <dbReference type="NCBI Taxonomy" id="446787"/>
    <lineage>
        <taxon>Bacteria</taxon>
        <taxon>Bacillati</taxon>
        <taxon>Actinomycetota</taxon>
        <taxon>Actinomycetes</taxon>
        <taxon>Propionibacteriales</taxon>
        <taxon>Actinopolymorphaceae</taxon>
        <taxon>Actinopolymorpha</taxon>
    </lineage>
</organism>
<dbReference type="Gene3D" id="3.90.1200.10">
    <property type="match status" value="1"/>
</dbReference>
<sequence length="291" mass="31680">MSVAAESVLPEINRVHGLRYALRGRCVGGMQGGAWLLADSEGRPAILKLQVDKPGSRRPWTVLKAVNRMKTAGYPTPRWIVAGVSEAGIRYHVQEFVEGEPSSPLTADTAELLIEVIERHTGLDPDPTNDWSIYVDSVVGGHLRGGSRAFLRGFRPPGDDLLAAFDRVLAEYGPVRLPAGDLVHGDLNTCNVLLNDGRVSGVIDIDAFGSGTRAIDYAWLLREAYAMDAEPEAVRRVRRAGEAVAGPEVLAHCVAATAFDIVRFQVRHGPRQVPALLQRLRRLADDLSEPL</sequence>
<evidence type="ECO:0000313" key="2">
    <source>
        <dbReference type="EMBL" id="NYH92231.1"/>
    </source>
</evidence>
<gene>
    <name evidence="2" type="ORF">F4554_004869</name>
</gene>
<evidence type="ECO:0000259" key="1">
    <source>
        <dbReference type="Pfam" id="PF01636"/>
    </source>
</evidence>
<dbReference type="InterPro" id="IPR002575">
    <property type="entry name" value="Aminoglycoside_PTrfase"/>
</dbReference>
<reference evidence="2 3" key="1">
    <citation type="submission" date="2020-07" db="EMBL/GenBank/DDBJ databases">
        <title>Sequencing the genomes of 1000 actinobacteria strains.</title>
        <authorList>
            <person name="Klenk H.-P."/>
        </authorList>
    </citation>
    <scope>NUCLEOTIDE SEQUENCE [LARGE SCALE GENOMIC DNA]</scope>
    <source>
        <strain evidence="2 3">DSM 18448</strain>
    </source>
</reference>
<dbReference type="EMBL" id="JACBZH010000001">
    <property type="protein sequence ID" value="NYH92231.1"/>
    <property type="molecule type" value="Genomic_DNA"/>
</dbReference>
<dbReference type="AlphaFoldDB" id="A0A852ZGE0"/>
<dbReference type="Proteomes" id="UP000579605">
    <property type="component" value="Unassembled WGS sequence"/>
</dbReference>
<dbReference type="InterPro" id="IPR011009">
    <property type="entry name" value="Kinase-like_dom_sf"/>
</dbReference>
<dbReference type="Pfam" id="PF01636">
    <property type="entry name" value="APH"/>
    <property type="match status" value="1"/>
</dbReference>
<proteinExistence type="predicted"/>
<feature type="domain" description="Aminoglycoside phosphotransferase" evidence="1">
    <location>
        <begin position="66"/>
        <end position="250"/>
    </location>
</feature>
<evidence type="ECO:0000313" key="3">
    <source>
        <dbReference type="Proteomes" id="UP000579605"/>
    </source>
</evidence>
<accession>A0A852ZGE0</accession>
<name>A0A852ZGE0_9ACTN</name>
<dbReference type="RefSeq" id="WP_179789683.1">
    <property type="nucleotide sequence ID" value="NZ_BAAARR010000005.1"/>
</dbReference>
<protein>
    <recommendedName>
        <fullName evidence="1">Aminoglycoside phosphotransferase domain-containing protein</fullName>
    </recommendedName>
</protein>
<keyword evidence="3" id="KW-1185">Reference proteome</keyword>